<feature type="transmembrane region" description="Helical" evidence="2">
    <location>
        <begin position="174"/>
        <end position="206"/>
    </location>
</feature>
<evidence type="ECO:0000256" key="1">
    <source>
        <dbReference type="SAM" id="MobiDB-lite"/>
    </source>
</evidence>
<comment type="caution">
    <text evidence="4">The sequence shown here is derived from an EMBL/GenBank/DDBJ whole genome shotgun (WGS) entry which is preliminary data.</text>
</comment>
<gene>
    <name evidence="4" type="ORF">Dac01nite_21510</name>
</gene>
<evidence type="ECO:0000313" key="5">
    <source>
        <dbReference type="Proteomes" id="UP000652354"/>
    </source>
</evidence>
<evidence type="ECO:0000256" key="2">
    <source>
        <dbReference type="SAM" id="Phobius"/>
    </source>
</evidence>
<proteinExistence type="predicted"/>
<feature type="transmembrane region" description="Helical" evidence="2">
    <location>
        <begin position="130"/>
        <end position="154"/>
    </location>
</feature>
<feature type="domain" description="DUF7847" evidence="3">
    <location>
        <begin position="135"/>
        <end position="375"/>
    </location>
</feature>
<sequence>MEPSCHGPAPARRAPPLRSEQSWQDGPSRPGGAVSDSTSRGAADAPPQPDAGWTPPSAHDSPTAQGWSAPATPPPPGPGGQGTPASHPHAPPAPAPTYRSWQPGIIPLRPLTFGDFLAVPFKAMRFNRAVVLGGPLLFALVAGLISVTATWLLFTDPQLGLLDSTPSVSGINGQTVAMLVLALVATLLADVLSSSIVAPGVARAVLGERIGLGTAWTQMRRRLGSLLVLYIASTVVYVALIVVVALPLLLGLAAGDSTGATIVLTVLLAFVLLLPAGLVVTILQGIARAMVVLEGLGAIAAIKRTVRLLKGRFWWTVLIVFVTALLINVVVGVLQQAGQIASLAALFVAPDNMAVLAVTYFVAYGITFLVSSVLLYSYMGSVFALLYTDMRMRHEGFDLDLARAAEARAAAAAGR</sequence>
<dbReference type="Pfam" id="PF25231">
    <property type="entry name" value="DUF7847"/>
    <property type="match status" value="1"/>
</dbReference>
<reference evidence="4" key="1">
    <citation type="submission" date="2021-01" db="EMBL/GenBank/DDBJ databases">
        <title>Whole genome shotgun sequence of Demequina activiva NBRC 110675.</title>
        <authorList>
            <person name="Komaki H."/>
            <person name="Tamura T."/>
        </authorList>
    </citation>
    <scope>NUCLEOTIDE SEQUENCE</scope>
    <source>
        <strain evidence="4">NBRC 110675</strain>
    </source>
</reference>
<accession>A0A919Q3J0</accession>
<evidence type="ECO:0000313" key="4">
    <source>
        <dbReference type="EMBL" id="GIG55399.1"/>
    </source>
</evidence>
<feature type="transmembrane region" description="Helical" evidence="2">
    <location>
        <begin position="313"/>
        <end position="334"/>
    </location>
</feature>
<keyword evidence="2" id="KW-0812">Transmembrane</keyword>
<feature type="transmembrane region" description="Helical" evidence="2">
    <location>
        <begin position="354"/>
        <end position="387"/>
    </location>
</feature>
<keyword evidence="2" id="KW-1133">Transmembrane helix</keyword>
<feature type="region of interest" description="Disordered" evidence="1">
    <location>
        <begin position="1"/>
        <end position="98"/>
    </location>
</feature>
<feature type="transmembrane region" description="Helical" evidence="2">
    <location>
        <begin position="262"/>
        <end position="283"/>
    </location>
</feature>
<organism evidence="4 5">
    <name type="scientific">Demequina activiva</name>
    <dbReference type="NCBI Taxonomy" id="1582364"/>
    <lineage>
        <taxon>Bacteria</taxon>
        <taxon>Bacillati</taxon>
        <taxon>Actinomycetota</taxon>
        <taxon>Actinomycetes</taxon>
        <taxon>Micrococcales</taxon>
        <taxon>Demequinaceae</taxon>
        <taxon>Demequina</taxon>
    </lineage>
</organism>
<dbReference type="AlphaFoldDB" id="A0A919Q3J0"/>
<feature type="compositionally biased region" description="Low complexity" evidence="1">
    <location>
        <begin position="8"/>
        <end position="18"/>
    </location>
</feature>
<dbReference type="EMBL" id="BONR01000005">
    <property type="protein sequence ID" value="GIG55399.1"/>
    <property type="molecule type" value="Genomic_DNA"/>
</dbReference>
<keyword evidence="2" id="KW-0472">Membrane</keyword>
<keyword evidence="5" id="KW-1185">Reference proteome</keyword>
<evidence type="ECO:0000259" key="3">
    <source>
        <dbReference type="Pfam" id="PF25231"/>
    </source>
</evidence>
<dbReference type="Proteomes" id="UP000652354">
    <property type="component" value="Unassembled WGS sequence"/>
</dbReference>
<feature type="transmembrane region" description="Helical" evidence="2">
    <location>
        <begin position="227"/>
        <end position="250"/>
    </location>
</feature>
<name>A0A919Q3J0_9MICO</name>
<protein>
    <submittedName>
        <fullName evidence="4">Membrane protein</fullName>
    </submittedName>
</protein>
<dbReference type="InterPro" id="IPR057169">
    <property type="entry name" value="DUF7847"/>
</dbReference>